<name>A0A844ZDA1_9SPHN</name>
<evidence type="ECO:0000313" key="2">
    <source>
        <dbReference type="Proteomes" id="UP000433104"/>
    </source>
</evidence>
<protein>
    <submittedName>
        <fullName evidence="1">Uncharacterized protein</fullName>
    </submittedName>
</protein>
<dbReference type="EMBL" id="WTYW01000001">
    <property type="protein sequence ID" value="MXO85146.1"/>
    <property type="molecule type" value="Genomic_DNA"/>
</dbReference>
<reference evidence="1 2" key="1">
    <citation type="submission" date="2019-12" db="EMBL/GenBank/DDBJ databases">
        <title>Genomic-based taxomic classification of the family Erythrobacteraceae.</title>
        <authorList>
            <person name="Xu L."/>
        </authorList>
    </citation>
    <scope>NUCLEOTIDE SEQUENCE [LARGE SCALE GENOMIC DNA]</scope>
    <source>
        <strain evidence="1 2">MCCC 1A09962</strain>
    </source>
</reference>
<organism evidence="1 2">
    <name type="scientific">Parapontixanthobacter aurantiacus</name>
    <dbReference type="NCBI Taxonomy" id="1463599"/>
    <lineage>
        <taxon>Bacteria</taxon>
        <taxon>Pseudomonadati</taxon>
        <taxon>Pseudomonadota</taxon>
        <taxon>Alphaproteobacteria</taxon>
        <taxon>Sphingomonadales</taxon>
        <taxon>Erythrobacteraceae</taxon>
        <taxon>Parapontixanthobacter</taxon>
    </lineage>
</organism>
<dbReference type="RefSeq" id="WP_160681573.1">
    <property type="nucleotide sequence ID" value="NZ_WTYW01000001.1"/>
</dbReference>
<dbReference type="Proteomes" id="UP000433104">
    <property type="component" value="Unassembled WGS sequence"/>
</dbReference>
<sequence>MPSKRFGAINRAMDEDRIETAIERIEAARLRLVAAAEKLASREADDGADSDLAERHAAMKRAVADNLTRLDDLIGRLEA</sequence>
<comment type="caution">
    <text evidence="1">The sequence shown here is derived from an EMBL/GenBank/DDBJ whole genome shotgun (WGS) entry which is preliminary data.</text>
</comment>
<keyword evidence="2" id="KW-1185">Reference proteome</keyword>
<evidence type="ECO:0000313" key="1">
    <source>
        <dbReference type="EMBL" id="MXO85146.1"/>
    </source>
</evidence>
<gene>
    <name evidence="1" type="ORF">GRI38_03795</name>
</gene>
<dbReference type="AlphaFoldDB" id="A0A844ZDA1"/>
<accession>A0A844ZDA1</accession>
<proteinExistence type="predicted"/>